<dbReference type="InterPro" id="IPR039554">
    <property type="entry name" value="HigA2-like_HTH"/>
</dbReference>
<dbReference type="SUPFAM" id="SSF47413">
    <property type="entry name" value="lambda repressor-like DNA-binding domains"/>
    <property type="match status" value="1"/>
</dbReference>
<accession>A0ABX8A8V3</accession>
<gene>
    <name evidence="2" type="ORF">RPMA_13160</name>
</gene>
<evidence type="ECO:0000259" key="1">
    <source>
        <dbReference type="PROSITE" id="PS50943"/>
    </source>
</evidence>
<dbReference type="PROSITE" id="PS50943">
    <property type="entry name" value="HTH_CROC1"/>
    <property type="match status" value="1"/>
</dbReference>
<evidence type="ECO:0000313" key="2">
    <source>
        <dbReference type="EMBL" id="QUS39682.1"/>
    </source>
</evidence>
<dbReference type="SMART" id="SM00530">
    <property type="entry name" value="HTH_XRE"/>
    <property type="match status" value="1"/>
</dbReference>
<keyword evidence="3" id="KW-1185">Reference proteome</keyword>
<dbReference type="RefSeq" id="WP_211913231.1">
    <property type="nucleotide sequence ID" value="NZ_CP036498.1"/>
</dbReference>
<proteinExistence type="predicted"/>
<dbReference type="Gene3D" id="1.10.260.40">
    <property type="entry name" value="lambda repressor-like DNA-binding domains"/>
    <property type="match status" value="1"/>
</dbReference>
<dbReference type="CDD" id="cd00093">
    <property type="entry name" value="HTH_XRE"/>
    <property type="match status" value="1"/>
</dbReference>
<dbReference type="InterPro" id="IPR001387">
    <property type="entry name" value="Cro/C1-type_HTH"/>
</dbReference>
<dbReference type="Proteomes" id="UP000682843">
    <property type="component" value="Chromosome"/>
</dbReference>
<organism evidence="2 3">
    <name type="scientific">Tardiphaga alba</name>
    <dbReference type="NCBI Taxonomy" id="340268"/>
    <lineage>
        <taxon>Bacteria</taxon>
        <taxon>Pseudomonadati</taxon>
        <taxon>Pseudomonadota</taxon>
        <taxon>Alphaproteobacteria</taxon>
        <taxon>Hyphomicrobiales</taxon>
        <taxon>Nitrobacteraceae</taxon>
        <taxon>Tardiphaga</taxon>
    </lineage>
</organism>
<name>A0ABX8A8V3_9BRAD</name>
<feature type="domain" description="HTH cro/C1-type" evidence="1">
    <location>
        <begin position="35"/>
        <end position="88"/>
    </location>
</feature>
<sequence>MAGHRAFRELTKGFSPERQARVAARADGLKKEMALHELRHARQRSQEELARELKVGQPAVAKLERRTDMYVSNLRRYIEALGGSLEITAHFPEGSVTIANFSELEDAGVQDA</sequence>
<dbReference type="InterPro" id="IPR010982">
    <property type="entry name" value="Lambda_DNA-bd_dom_sf"/>
</dbReference>
<evidence type="ECO:0000313" key="3">
    <source>
        <dbReference type="Proteomes" id="UP000682843"/>
    </source>
</evidence>
<dbReference type="Pfam" id="PF13744">
    <property type="entry name" value="HTH_37"/>
    <property type="match status" value="1"/>
</dbReference>
<protein>
    <submittedName>
        <fullName evidence="2">Transcriptional regulator</fullName>
    </submittedName>
</protein>
<reference evidence="2 3" key="1">
    <citation type="submission" date="2019-02" db="EMBL/GenBank/DDBJ databases">
        <title>Emended description of the genus Rhodopseudomonas and description of Rhodopseudomonas albus sp. nov., a non-phototrophic, heavy-metal-tolerant bacterium isolated from garden soil.</title>
        <authorList>
            <person name="Bao Z."/>
            <person name="Cao W.W."/>
            <person name="Sato Y."/>
            <person name="Nishizawa T."/>
            <person name="Zhao J."/>
            <person name="Guo Y."/>
            <person name="Ohta H."/>
        </authorList>
    </citation>
    <scope>NUCLEOTIDE SEQUENCE [LARGE SCALE GENOMIC DNA]</scope>
    <source>
        <strain evidence="2 3">SK50-23</strain>
    </source>
</reference>
<dbReference type="EMBL" id="CP036498">
    <property type="protein sequence ID" value="QUS39682.1"/>
    <property type="molecule type" value="Genomic_DNA"/>
</dbReference>